<comment type="subcellular location">
    <subcellularLocation>
        <location evidence="1">Cell membrane</location>
        <topology evidence="1">Multi-pass membrane protein</topology>
    </subcellularLocation>
</comment>
<gene>
    <name evidence="7" type="ORF">LV75_003423</name>
</gene>
<feature type="transmembrane region" description="Helical" evidence="6">
    <location>
        <begin position="17"/>
        <end position="39"/>
    </location>
</feature>
<protein>
    <submittedName>
        <fullName evidence="7">MFS transporter, SET family, sugar efflux transporter</fullName>
    </submittedName>
</protein>
<feature type="transmembrane region" description="Helical" evidence="6">
    <location>
        <begin position="83"/>
        <end position="99"/>
    </location>
</feature>
<sequence length="440" mass="44859">MVTGVASPSAPVRTPSLLPLATTTASVGVASALAVPFLPLFLTEEITADPVALGGFLLAGPIASVLVSSLFGRLSDTRAIRRPLMIGAGLAGALGYGLYTATHDYWVLLVLSVTVVAASTSLISQVFAYAGLVLDRSGSTRAPLIISTLRMLVSLSWVAGPPLAALLVSVAGFTGLFAVVACCYALVAAVTTRLPEPGADHRTNTAERVAPGARRRLWFAVPAFVLIQAAGALGIMALPLFVAADLGGGAADAGLVMGLCAALEIPLMLGFGALAVRTSQHRLVLVGMAFAVAYHAVVFATTDIWQVAVAQVLNAVVIAAVMGVGISYFQSLDPSRPGAVTALFGNTTVAGTMIAGPLLGLAQQLGYRSAYLMCLSMAGLGLLLLALARPPTPSAKSGLGHGEGPVVGVEDGVDAERDGELAGAVPEPQFPHHRQPKTAE</sequence>
<dbReference type="Gene3D" id="1.20.1250.20">
    <property type="entry name" value="MFS general substrate transporter like domains"/>
    <property type="match status" value="2"/>
</dbReference>
<dbReference type="InterPro" id="IPR011701">
    <property type="entry name" value="MFS"/>
</dbReference>
<feature type="compositionally biased region" description="Basic residues" evidence="5">
    <location>
        <begin position="431"/>
        <end position="440"/>
    </location>
</feature>
<proteinExistence type="predicted"/>
<dbReference type="Proteomes" id="UP001205185">
    <property type="component" value="Unassembled WGS sequence"/>
</dbReference>
<feature type="transmembrane region" description="Helical" evidence="6">
    <location>
        <begin position="308"/>
        <end position="329"/>
    </location>
</feature>
<keyword evidence="6" id="KW-1133">Transmembrane helix</keyword>
<evidence type="ECO:0000256" key="5">
    <source>
        <dbReference type="SAM" id="MobiDB-lite"/>
    </source>
</evidence>
<organism evidence="7 8">
    <name type="scientific">Actinokineospora diospyrosa</name>
    <dbReference type="NCBI Taxonomy" id="103728"/>
    <lineage>
        <taxon>Bacteria</taxon>
        <taxon>Bacillati</taxon>
        <taxon>Actinomycetota</taxon>
        <taxon>Actinomycetes</taxon>
        <taxon>Pseudonocardiales</taxon>
        <taxon>Pseudonocardiaceae</taxon>
        <taxon>Actinokineospora</taxon>
    </lineage>
</organism>
<keyword evidence="2" id="KW-0813">Transport</keyword>
<dbReference type="SUPFAM" id="SSF103473">
    <property type="entry name" value="MFS general substrate transporter"/>
    <property type="match status" value="1"/>
</dbReference>
<evidence type="ECO:0000256" key="6">
    <source>
        <dbReference type="SAM" id="Phobius"/>
    </source>
</evidence>
<dbReference type="InterPro" id="IPR036259">
    <property type="entry name" value="MFS_trans_sf"/>
</dbReference>
<evidence type="ECO:0000313" key="8">
    <source>
        <dbReference type="Proteomes" id="UP001205185"/>
    </source>
</evidence>
<name>A0ABT1IE49_9PSEU</name>
<dbReference type="Pfam" id="PF07690">
    <property type="entry name" value="MFS_1"/>
    <property type="match status" value="1"/>
</dbReference>
<evidence type="ECO:0000256" key="4">
    <source>
        <dbReference type="ARBA" id="ARBA00022597"/>
    </source>
</evidence>
<feature type="transmembrane region" description="Helical" evidence="6">
    <location>
        <begin position="254"/>
        <end position="276"/>
    </location>
</feature>
<feature type="transmembrane region" description="Helical" evidence="6">
    <location>
        <begin position="283"/>
        <end position="302"/>
    </location>
</feature>
<evidence type="ECO:0000313" key="7">
    <source>
        <dbReference type="EMBL" id="MCP2270911.1"/>
    </source>
</evidence>
<feature type="region of interest" description="Disordered" evidence="5">
    <location>
        <begin position="394"/>
        <end position="440"/>
    </location>
</feature>
<accession>A0ABT1IE49</accession>
<dbReference type="CDD" id="cd17471">
    <property type="entry name" value="MFS_Set"/>
    <property type="match status" value="1"/>
</dbReference>
<dbReference type="PANTHER" id="PTHR23535">
    <property type="entry name" value="SUGAR EFFLUX TRANSPORTER A-RELATED"/>
    <property type="match status" value="1"/>
</dbReference>
<evidence type="ECO:0000256" key="2">
    <source>
        <dbReference type="ARBA" id="ARBA00022448"/>
    </source>
</evidence>
<keyword evidence="6" id="KW-0472">Membrane</keyword>
<comment type="caution">
    <text evidence="7">The sequence shown here is derived from an EMBL/GenBank/DDBJ whole genome shotgun (WGS) entry which is preliminary data.</text>
</comment>
<feature type="transmembrane region" description="Helical" evidence="6">
    <location>
        <begin position="341"/>
        <end position="363"/>
    </location>
</feature>
<feature type="transmembrane region" description="Helical" evidence="6">
    <location>
        <begin position="165"/>
        <end position="187"/>
    </location>
</feature>
<keyword evidence="3" id="KW-1003">Cell membrane</keyword>
<keyword evidence="4" id="KW-0762">Sugar transport</keyword>
<keyword evidence="6" id="KW-0812">Transmembrane</keyword>
<feature type="transmembrane region" description="Helical" evidence="6">
    <location>
        <begin position="369"/>
        <end position="388"/>
    </location>
</feature>
<feature type="transmembrane region" description="Helical" evidence="6">
    <location>
        <begin position="51"/>
        <end position="71"/>
    </location>
</feature>
<evidence type="ECO:0000256" key="3">
    <source>
        <dbReference type="ARBA" id="ARBA00022475"/>
    </source>
</evidence>
<evidence type="ECO:0000256" key="1">
    <source>
        <dbReference type="ARBA" id="ARBA00004651"/>
    </source>
</evidence>
<feature type="transmembrane region" description="Helical" evidence="6">
    <location>
        <begin position="105"/>
        <end position="130"/>
    </location>
</feature>
<reference evidence="7 8" key="1">
    <citation type="submission" date="2022-06" db="EMBL/GenBank/DDBJ databases">
        <title>Genomic Encyclopedia of Archaeal and Bacterial Type Strains, Phase II (KMG-II): from individual species to whole genera.</title>
        <authorList>
            <person name="Goeker M."/>
        </authorList>
    </citation>
    <scope>NUCLEOTIDE SEQUENCE [LARGE SCALE GENOMIC DNA]</scope>
    <source>
        <strain evidence="7 8">DSM 44255</strain>
    </source>
</reference>
<dbReference type="PANTHER" id="PTHR23535:SF2">
    <property type="entry name" value="SUGAR EFFLUX TRANSPORTER A-RELATED"/>
    <property type="match status" value="1"/>
</dbReference>
<keyword evidence="8" id="KW-1185">Reference proteome</keyword>
<dbReference type="EMBL" id="JAMTCO010000008">
    <property type="protein sequence ID" value="MCP2270911.1"/>
    <property type="molecule type" value="Genomic_DNA"/>
</dbReference>
<feature type="transmembrane region" description="Helical" evidence="6">
    <location>
        <begin position="217"/>
        <end position="242"/>
    </location>
</feature>